<name>A0A4Q9MSP3_9APHY</name>
<proteinExistence type="predicted"/>
<dbReference type="Proteomes" id="UP000292957">
    <property type="component" value="Unassembled WGS sequence"/>
</dbReference>
<dbReference type="EMBL" id="ML143412">
    <property type="protein sequence ID" value="TBU29582.1"/>
    <property type="molecule type" value="Genomic_DNA"/>
</dbReference>
<dbReference type="AlphaFoldDB" id="A0A4Q9MSP3"/>
<dbReference type="OrthoDB" id="10503646at2759"/>
<gene>
    <name evidence="1" type="ORF">BD311DRAFT_266214</name>
</gene>
<evidence type="ECO:0000313" key="1">
    <source>
        <dbReference type="EMBL" id="TBU29582.1"/>
    </source>
</evidence>
<sequence>MGEIGNRRRRHAWLRGRRRPCAAPGPPHRLALISARPPFSLLPSPSLPSPPLGRPLSPSPWLCRSALLPAAISHKSACLSLPPSQACPSLADVLGRPSLPRV</sequence>
<accession>A0A4Q9MSP3</accession>
<protein>
    <submittedName>
        <fullName evidence="1">Uncharacterized protein</fullName>
    </submittedName>
</protein>
<organism evidence="1">
    <name type="scientific">Dichomitus squalens</name>
    <dbReference type="NCBI Taxonomy" id="114155"/>
    <lineage>
        <taxon>Eukaryota</taxon>
        <taxon>Fungi</taxon>
        <taxon>Dikarya</taxon>
        <taxon>Basidiomycota</taxon>
        <taxon>Agaricomycotina</taxon>
        <taxon>Agaricomycetes</taxon>
        <taxon>Polyporales</taxon>
        <taxon>Polyporaceae</taxon>
        <taxon>Dichomitus</taxon>
    </lineage>
</organism>
<reference evidence="1" key="1">
    <citation type="submission" date="2019-01" db="EMBL/GenBank/DDBJ databases">
        <title>Draft genome sequences of three monokaryotic isolates of the white-rot basidiomycete fungus Dichomitus squalens.</title>
        <authorList>
            <consortium name="DOE Joint Genome Institute"/>
            <person name="Lopez S.C."/>
            <person name="Andreopoulos B."/>
            <person name="Pangilinan J."/>
            <person name="Lipzen A."/>
            <person name="Riley R."/>
            <person name="Ahrendt S."/>
            <person name="Ng V."/>
            <person name="Barry K."/>
            <person name="Daum C."/>
            <person name="Grigoriev I.V."/>
            <person name="Hilden K.S."/>
            <person name="Makela M.R."/>
            <person name="de Vries R.P."/>
        </authorList>
    </citation>
    <scope>NUCLEOTIDE SEQUENCE [LARGE SCALE GENOMIC DNA]</scope>
    <source>
        <strain evidence="1">OM18370.1</strain>
    </source>
</reference>